<evidence type="ECO:0000313" key="6">
    <source>
        <dbReference type="EMBL" id="CAL4784695.1"/>
    </source>
</evidence>
<protein>
    <submittedName>
        <fullName evidence="5">Uncharacterized protein</fullName>
    </submittedName>
</protein>
<dbReference type="Gene3D" id="3.80.10.10">
    <property type="entry name" value="Ribonuclease Inhibitor"/>
    <property type="match status" value="1"/>
</dbReference>
<accession>A0A9P1G2C1</accession>
<dbReference type="PANTHER" id="PTHR24171">
    <property type="entry name" value="ANKYRIN REPEAT DOMAIN-CONTAINING PROTEIN 39-RELATED"/>
    <property type="match status" value="1"/>
</dbReference>
<dbReference type="EMBL" id="CAMXCT020002329">
    <property type="protein sequence ID" value="CAL1150758.1"/>
    <property type="molecule type" value="Genomic_DNA"/>
</dbReference>
<dbReference type="PANTHER" id="PTHR24171:SF9">
    <property type="entry name" value="ANKYRIN REPEAT DOMAIN-CONTAINING PROTEIN 39"/>
    <property type="match status" value="1"/>
</dbReference>
<feature type="repeat" description="ANK" evidence="3">
    <location>
        <begin position="611"/>
        <end position="643"/>
    </location>
</feature>
<dbReference type="PROSITE" id="PS50088">
    <property type="entry name" value="ANK_REPEAT"/>
    <property type="match status" value="6"/>
</dbReference>
<dbReference type="PRINTS" id="PR01415">
    <property type="entry name" value="ANKYRIN"/>
</dbReference>
<keyword evidence="1" id="KW-0677">Repeat</keyword>
<name>A0A9P1G2C1_9DINO</name>
<feature type="repeat" description="ANK" evidence="3">
    <location>
        <begin position="698"/>
        <end position="730"/>
    </location>
</feature>
<dbReference type="InterPro" id="IPR002110">
    <property type="entry name" value="Ankyrin_rpt"/>
</dbReference>
<comment type="caution">
    <text evidence="5">The sequence shown here is derived from an EMBL/GenBank/DDBJ whole genome shotgun (WGS) entry which is preliminary data.</text>
</comment>
<reference evidence="6 7" key="2">
    <citation type="submission" date="2024-05" db="EMBL/GenBank/DDBJ databases">
        <authorList>
            <person name="Chen Y."/>
            <person name="Shah S."/>
            <person name="Dougan E. K."/>
            <person name="Thang M."/>
            <person name="Chan C."/>
        </authorList>
    </citation>
    <scope>NUCLEOTIDE SEQUENCE [LARGE SCALE GENOMIC DNA]</scope>
</reference>
<feature type="repeat" description="ANK" evidence="3">
    <location>
        <begin position="578"/>
        <end position="610"/>
    </location>
</feature>
<organism evidence="5">
    <name type="scientific">Cladocopium goreaui</name>
    <dbReference type="NCBI Taxonomy" id="2562237"/>
    <lineage>
        <taxon>Eukaryota</taxon>
        <taxon>Sar</taxon>
        <taxon>Alveolata</taxon>
        <taxon>Dinophyceae</taxon>
        <taxon>Suessiales</taxon>
        <taxon>Symbiodiniaceae</taxon>
        <taxon>Cladocopium</taxon>
    </lineage>
</organism>
<dbReference type="OrthoDB" id="420557at2759"/>
<keyword evidence="7" id="KW-1185">Reference proteome</keyword>
<evidence type="ECO:0000313" key="7">
    <source>
        <dbReference type="Proteomes" id="UP001152797"/>
    </source>
</evidence>
<evidence type="ECO:0000256" key="1">
    <source>
        <dbReference type="ARBA" id="ARBA00022737"/>
    </source>
</evidence>
<dbReference type="Proteomes" id="UP001152797">
    <property type="component" value="Unassembled WGS sequence"/>
</dbReference>
<dbReference type="AlphaFoldDB" id="A0A9P1G2C1"/>
<dbReference type="InterPro" id="IPR036770">
    <property type="entry name" value="Ankyrin_rpt-contain_sf"/>
</dbReference>
<dbReference type="PROSITE" id="PS50297">
    <property type="entry name" value="ANK_REP_REGION"/>
    <property type="match status" value="5"/>
</dbReference>
<feature type="coiled-coil region" evidence="4">
    <location>
        <begin position="469"/>
        <end position="506"/>
    </location>
</feature>
<dbReference type="SUPFAM" id="SSF52047">
    <property type="entry name" value="RNI-like"/>
    <property type="match status" value="1"/>
</dbReference>
<dbReference type="InterPro" id="IPR032675">
    <property type="entry name" value="LRR_dom_sf"/>
</dbReference>
<sequence>MATKMQCAQFTRAPSAMVGFKHGAFLAFRRQAEPLDEAQGLKDPRSFIDFLTSADIRLVRLEFLLELHQDGLAMPRRQEAETMCTKNGATALVTLEEYQRLLVNDNTGHISIRAGPKHQLVTVHFRSLSHMWESMQHPDPWRYQLGVAAELYQNLQDVVWVFVDFISLYQYKRNDSQDSSFRKALDRMHMLYSHEMVQVDILEDLTPEKMKVDGTLFVYDPTEDAMKWVPITSLKLNPLPHALRGWCQAEKEWARLRMMLTAMGIPTPPEIFRQRMGQMKFTHRDDAEQVFQLQAKVFQEKISGTTHLHLERLSAQDLEALHEALPYYQKLQFVVVNGIRLHGRDAVALVQSGAHDVQMESCQLQDEDAILIAEALVKDKTDRLRVLSLTGNGISEKGRSALHQVMEQREAVKKVVGEKNEKAKHRAPIFCLKDWAEVQKPIRMGSGSSAAHHLTEEEAAAVSAGLTQAPSLKDKLEKLQADVEKSEKLEEEVLMLQKRVKELEAEKAAPIDPEADRAAAEECQDLSENICEAAQKGNVAAVRHFLRTDLSAEPESLERKEQGESLGASEAEIGSLMMRLTPLLMAAEEGHSEVVALLLKSGASLEATDHSGQTPLHRAASKGHIEVVELLLKSGAPVEKADKFGRGPGAEWFRQNGLGGDQVLFTMPKTRKDRNVSHICLTMPNEFRNMASFRPPYQRVSALHWAASEGRAAVAEKLILAGAKVEATTGDGQTPLFKAAFYGHVSVVEQLLKSGASVEARDSFGRQTPLFDAAERGCVSVVEQLLKSGASVGAQSENGLGLNGKGKTPLHAAAWNGQAEVVEKLIAAGAKVDATNGAGRGLRDRGWRLLVSIDWGDTLKTNW</sequence>
<dbReference type="EMBL" id="CAMXCT030002329">
    <property type="protein sequence ID" value="CAL4784695.1"/>
    <property type="molecule type" value="Genomic_DNA"/>
</dbReference>
<feature type="repeat" description="ANK" evidence="3">
    <location>
        <begin position="731"/>
        <end position="763"/>
    </location>
</feature>
<dbReference type="EMBL" id="CAMXCT010002329">
    <property type="protein sequence ID" value="CAI3997383.1"/>
    <property type="molecule type" value="Genomic_DNA"/>
</dbReference>
<feature type="repeat" description="ANK" evidence="3">
    <location>
        <begin position="805"/>
        <end position="837"/>
    </location>
</feature>
<evidence type="ECO:0000256" key="2">
    <source>
        <dbReference type="ARBA" id="ARBA00023043"/>
    </source>
</evidence>
<evidence type="ECO:0000313" key="5">
    <source>
        <dbReference type="EMBL" id="CAI3997383.1"/>
    </source>
</evidence>
<reference evidence="5" key="1">
    <citation type="submission" date="2022-10" db="EMBL/GenBank/DDBJ databases">
        <authorList>
            <person name="Chen Y."/>
            <person name="Dougan E. K."/>
            <person name="Chan C."/>
            <person name="Rhodes N."/>
            <person name="Thang M."/>
        </authorList>
    </citation>
    <scope>NUCLEOTIDE SEQUENCE</scope>
</reference>
<dbReference type="Pfam" id="PF12796">
    <property type="entry name" value="Ank_2"/>
    <property type="match status" value="2"/>
</dbReference>
<dbReference type="Gene3D" id="1.25.40.20">
    <property type="entry name" value="Ankyrin repeat-containing domain"/>
    <property type="match status" value="3"/>
</dbReference>
<feature type="repeat" description="ANK" evidence="3">
    <location>
        <begin position="765"/>
        <end position="797"/>
    </location>
</feature>
<evidence type="ECO:0000256" key="3">
    <source>
        <dbReference type="PROSITE-ProRule" id="PRU00023"/>
    </source>
</evidence>
<dbReference type="SUPFAM" id="SSF48403">
    <property type="entry name" value="Ankyrin repeat"/>
    <property type="match status" value="1"/>
</dbReference>
<keyword evidence="2 3" id="KW-0040">ANK repeat</keyword>
<proteinExistence type="predicted"/>
<evidence type="ECO:0000256" key="4">
    <source>
        <dbReference type="SAM" id="Coils"/>
    </source>
</evidence>
<dbReference type="Pfam" id="PF00023">
    <property type="entry name" value="Ank"/>
    <property type="match status" value="1"/>
</dbReference>
<gene>
    <name evidence="5" type="ORF">C1SCF055_LOCUS23770</name>
</gene>
<keyword evidence="4" id="KW-0175">Coiled coil</keyword>
<dbReference type="SMART" id="SM00248">
    <property type="entry name" value="ANK"/>
    <property type="match status" value="6"/>
</dbReference>